<sequence>MQNDSNSNNMIIEFKNVSKVFQEGAGDNLVDVSFSIERGEFVSFVGASGSGKTTVMELIVGATEKTKGEIIRPKNTIMVFQKDSLLPWLSVLENVILVLLNEKISEAEKIKIAHEKLALLQIEKLADKYPHELSGGQTQRVSIARALAVDPEVLILDEPFSALDEKTKEELHKDILKTWKEHDLTIIMISHQIEEVVLLSQRAFAMSAKKISAEIEIPFAYPRNAEDEMFMKKIVEIRRAL</sequence>
<protein>
    <recommendedName>
        <fullName evidence="4">ABC transporter domain-containing protein</fullName>
    </recommendedName>
</protein>
<evidence type="ECO:0000313" key="5">
    <source>
        <dbReference type="EMBL" id="OIO30828.1"/>
    </source>
</evidence>
<dbReference type="STRING" id="1805281.AUJ77_01630"/>
<evidence type="ECO:0000259" key="4">
    <source>
        <dbReference type="PROSITE" id="PS50893"/>
    </source>
</evidence>
<dbReference type="InterPro" id="IPR003439">
    <property type="entry name" value="ABC_transporter-like_ATP-bd"/>
</dbReference>
<name>A0A1J4V100_9BACT</name>
<dbReference type="Proteomes" id="UP000181992">
    <property type="component" value="Unassembled WGS sequence"/>
</dbReference>
<evidence type="ECO:0000313" key="6">
    <source>
        <dbReference type="Proteomes" id="UP000181992"/>
    </source>
</evidence>
<feature type="domain" description="ABC transporter" evidence="4">
    <location>
        <begin position="12"/>
        <end position="233"/>
    </location>
</feature>
<dbReference type="SUPFAM" id="SSF52540">
    <property type="entry name" value="P-loop containing nucleoside triphosphate hydrolases"/>
    <property type="match status" value="1"/>
</dbReference>
<dbReference type="GO" id="GO:0005524">
    <property type="term" value="F:ATP binding"/>
    <property type="evidence" value="ECO:0007669"/>
    <property type="project" value="UniProtKB-KW"/>
</dbReference>
<dbReference type="AlphaFoldDB" id="A0A1J4V100"/>
<reference evidence="5 6" key="1">
    <citation type="journal article" date="2016" name="Environ. Microbiol.">
        <title>Genomic resolution of a cold subsurface aquifer community provides metabolic insights for novel microbes adapted to high CO concentrations.</title>
        <authorList>
            <person name="Probst A.J."/>
            <person name="Castelle C.J."/>
            <person name="Singh A."/>
            <person name="Brown C.T."/>
            <person name="Anantharaman K."/>
            <person name="Sharon I."/>
            <person name="Hug L.A."/>
            <person name="Burstein D."/>
            <person name="Emerson J.B."/>
            <person name="Thomas B.C."/>
            <person name="Banfield J.F."/>
        </authorList>
    </citation>
    <scope>NUCLEOTIDE SEQUENCE [LARGE SCALE GENOMIC DNA]</scope>
    <source>
        <strain evidence="5">CG1_02_43_90</strain>
    </source>
</reference>
<gene>
    <name evidence="5" type="ORF">AUJ77_01630</name>
</gene>
<evidence type="ECO:0000256" key="3">
    <source>
        <dbReference type="ARBA" id="ARBA00022840"/>
    </source>
</evidence>
<dbReference type="PROSITE" id="PS50893">
    <property type="entry name" value="ABC_TRANSPORTER_2"/>
    <property type="match status" value="1"/>
</dbReference>
<dbReference type="EMBL" id="MNVN01000012">
    <property type="protein sequence ID" value="OIO30828.1"/>
    <property type="molecule type" value="Genomic_DNA"/>
</dbReference>
<accession>A0A1J4V100</accession>
<keyword evidence="3" id="KW-0067">ATP-binding</keyword>
<dbReference type="PANTHER" id="PTHR42788">
    <property type="entry name" value="TAURINE IMPORT ATP-BINDING PROTEIN-RELATED"/>
    <property type="match status" value="1"/>
</dbReference>
<dbReference type="Gene3D" id="3.40.50.300">
    <property type="entry name" value="P-loop containing nucleotide triphosphate hydrolases"/>
    <property type="match status" value="1"/>
</dbReference>
<dbReference type="InterPro" id="IPR003593">
    <property type="entry name" value="AAA+_ATPase"/>
</dbReference>
<keyword evidence="1" id="KW-0813">Transport</keyword>
<dbReference type="SMART" id="SM00382">
    <property type="entry name" value="AAA"/>
    <property type="match status" value="1"/>
</dbReference>
<dbReference type="InterPro" id="IPR027417">
    <property type="entry name" value="P-loop_NTPase"/>
</dbReference>
<dbReference type="InterPro" id="IPR050166">
    <property type="entry name" value="ABC_transporter_ATP-bind"/>
</dbReference>
<keyword evidence="2" id="KW-0547">Nucleotide-binding</keyword>
<dbReference type="GO" id="GO:0016887">
    <property type="term" value="F:ATP hydrolysis activity"/>
    <property type="evidence" value="ECO:0007669"/>
    <property type="project" value="InterPro"/>
</dbReference>
<organism evidence="5 6">
    <name type="scientific">Candidatus Nomurabacteria bacterium CG1_02_43_90</name>
    <dbReference type="NCBI Taxonomy" id="1805281"/>
    <lineage>
        <taxon>Bacteria</taxon>
        <taxon>Candidatus Nomuraibacteriota</taxon>
    </lineage>
</organism>
<proteinExistence type="predicted"/>
<comment type="caution">
    <text evidence="5">The sequence shown here is derived from an EMBL/GenBank/DDBJ whole genome shotgun (WGS) entry which is preliminary data.</text>
</comment>
<evidence type="ECO:0000256" key="2">
    <source>
        <dbReference type="ARBA" id="ARBA00022741"/>
    </source>
</evidence>
<evidence type="ECO:0000256" key="1">
    <source>
        <dbReference type="ARBA" id="ARBA00022448"/>
    </source>
</evidence>
<dbReference type="Pfam" id="PF00005">
    <property type="entry name" value="ABC_tran"/>
    <property type="match status" value="1"/>
</dbReference>
<dbReference type="PANTHER" id="PTHR42788:SF13">
    <property type="entry name" value="ALIPHATIC SULFONATES IMPORT ATP-BINDING PROTEIN SSUB"/>
    <property type="match status" value="1"/>
</dbReference>